<keyword evidence="3 6" id="KW-0812">Transmembrane</keyword>
<dbReference type="Pfam" id="PF01292">
    <property type="entry name" value="Ni_hydr_CYTB"/>
    <property type="match status" value="1"/>
</dbReference>
<evidence type="ECO:0000259" key="7">
    <source>
        <dbReference type="Pfam" id="PF01292"/>
    </source>
</evidence>
<protein>
    <submittedName>
        <fullName evidence="8">Cytochrome b/b6 domain-containing protein</fullName>
    </submittedName>
</protein>
<feature type="transmembrane region" description="Helical" evidence="6">
    <location>
        <begin position="12"/>
        <end position="34"/>
    </location>
</feature>
<sequence>MAKSIPYQPLLLRLAHGAIAILALLALISGFWVYNTYDGRWGALPLPRIPDIQGLHGTIALVLLLLFPFFALYCFHWGDRRLLHKKSLTQLSQGNWHAWQRLANTLMLVAVTFALITGRMMQEEWLPIGELNRGWYLAHLGAWSVVLLSLLSHLILGAKAGGWPLLVSMVSFAIRPEDRRVGNWWRGSRLKPSNQLLLGLEIIVLLGIVIAFVLPALITAR</sequence>
<organism evidence="8 9">
    <name type="scientific">Thermosynechococcus sichuanensis E542</name>
    <dbReference type="NCBI Taxonomy" id="2016101"/>
    <lineage>
        <taxon>Bacteria</taxon>
        <taxon>Bacillati</taxon>
        <taxon>Cyanobacteriota</taxon>
        <taxon>Cyanophyceae</taxon>
        <taxon>Acaryochloridales</taxon>
        <taxon>Thermosynechococcaceae</taxon>
        <taxon>Thermosynechococcus</taxon>
        <taxon>Thermosynechococcus sichuanensis</taxon>
    </lineage>
</organism>
<evidence type="ECO:0000256" key="6">
    <source>
        <dbReference type="SAM" id="Phobius"/>
    </source>
</evidence>
<dbReference type="AlphaFoldDB" id="A0A3B7M9S1"/>
<evidence type="ECO:0000256" key="2">
    <source>
        <dbReference type="ARBA" id="ARBA00022475"/>
    </source>
</evidence>
<dbReference type="GO" id="GO:0009055">
    <property type="term" value="F:electron transfer activity"/>
    <property type="evidence" value="ECO:0007669"/>
    <property type="project" value="InterPro"/>
</dbReference>
<comment type="subcellular location">
    <subcellularLocation>
        <location evidence="1">Cell membrane</location>
        <topology evidence="1">Multi-pass membrane protein</topology>
    </subcellularLocation>
</comment>
<proteinExistence type="predicted"/>
<dbReference type="GO" id="GO:0005886">
    <property type="term" value="C:plasma membrane"/>
    <property type="evidence" value="ECO:0007669"/>
    <property type="project" value="UniProtKB-SubCell"/>
</dbReference>
<reference evidence="9" key="1">
    <citation type="submission" date="2018-09" db="EMBL/GenBank/DDBJ databases">
        <title>Complete genome sequence of thermophilic cyanobacteria strain Thermosynechococcus elongatus PKUAC-SCTE542.</title>
        <authorList>
            <person name="Liang Y."/>
            <person name="Tang J."/>
            <person name="Daroch M."/>
        </authorList>
    </citation>
    <scope>NUCLEOTIDE SEQUENCE [LARGE SCALE GENOMIC DNA]</scope>
    <source>
        <strain evidence="9">E542</strain>
    </source>
</reference>
<name>A0A3B7M9S1_9CYAN</name>
<dbReference type="GO" id="GO:0022904">
    <property type="term" value="P:respiratory electron transport chain"/>
    <property type="evidence" value="ECO:0007669"/>
    <property type="project" value="InterPro"/>
</dbReference>
<evidence type="ECO:0000256" key="4">
    <source>
        <dbReference type="ARBA" id="ARBA00022989"/>
    </source>
</evidence>
<feature type="domain" description="Cytochrome b561 bacterial/Ni-hydrogenase" evidence="7">
    <location>
        <begin position="8"/>
        <end position="170"/>
    </location>
</feature>
<evidence type="ECO:0000313" key="9">
    <source>
        <dbReference type="Proteomes" id="UP000261812"/>
    </source>
</evidence>
<evidence type="ECO:0000256" key="1">
    <source>
        <dbReference type="ARBA" id="ARBA00004651"/>
    </source>
</evidence>
<keyword evidence="5 6" id="KW-0472">Membrane</keyword>
<dbReference type="InterPro" id="IPR011577">
    <property type="entry name" value="Cyt_b561_bac/Ni-Hgenase"/>
</dbReference>
<dbReference type="RefSeq" id="WP_181495913.1">
    <property type="nucleotide sequence ID" value="NZ_CP032152.1"/>
</dbReference>
<dbReference type="Proteomes" id="UP000261812">
    <property type="component" value="Chromosome"/>
</dbReference>
<feature type="transmembrane region" description="Helical" evidence="6">
    <location>
        <begin position="136"/>
        <end position="156"/>
    </location>
</feature>
<feature type="transmembrane region" description="Helical" evidence="6">
    <location>
        <begin position="98"/>
        <end position="116"/>
    </location>
</feature>
<dbReference type="InterPro" id="IPR016174">
    <property type="entry name" value="Di-haem_cyt_TM"/>
</dbReference>
<feature type="transmembrane region" description="Helical" evidence="6">
    <location>
        <begin position="196"/>
        <end position="218"/>
    </location>
</feature>
<dbReference type="EMBL" id="CP032152">
    <property type="protein sequence ID" value="AXY67369.1"/>
    <property type="molecule type" value="Genomic_DNA"/>
</dbReference>
<keyword evidence="2" id="KW-1003">Cell membrane</keyword>
<keyword evidence="4 6" id="KW-1133">Transmembrane helix</keyword>
<evidence type="ECO:0000256" key="5">
    <source>
        <dbReference type="ARBA" id="ARBA00023136"/>
    </source>
</evidence>
<dbReference type="SUPFAM" id="SSF81342">
    <property type="entry name" value="Transmembrane di-heme cytochromes"/>
    <property type="match status" value="1"/>
</dbReference>
<evidence type="ECO:0000256" key="3">
    <source>
        <dbReference type="ARBA" id="ARBA00022692"/>
    </source>
</evidence>
<gene>
    <name evidence="8" type="ORF">D3A95_02010</name>
</gene>
<dbReference type="KEGG" id="tsq:D3A95_02010"/>
<keyword evidence="9" id="KW-1185">Reference proteome</keyword>
<accession>A0A3B7M9S1</accession>
<feature type="transmembrane region" description="Helical" evidence="6">
    <location>
        <begin position="54"/>
        <end position="77"/>
    </location>
</feature>
<evidence type="ECO:0000313" key="8">
    <source>
        <dbReference type="EMBL" id="AXY67369.1"/>
    </source>
</evidence>